<reference evidence="2 3" key="1">
    <citation type="submission" date="2024-10" db="EMBL/GenBank/DDBJ databases">
        <title>The Natural Products Discovery Center: Release of the First 8490 Sequenced Strains for Exploring Actinobacteria Biosynthetic Diversity.</title>
        <authorList>
            <person name="Kalkreuter E."/>
            <person name="Kautsar S.A."/>
            <person name="Yang D."/>
            <person name="Bader C.D."/>
            <person name="Teijaro C.N."/>
            <person name="Fluegel L."/>
            <person name="Davis C.M."/>
            <person name="Simpson J.R."/>
            <person name="Lauterbach L."/>
            <person name="Steele A.D."/>
            <person name="Gui C."/>
            <person name="Meng S."/>
            <person name="Li G."/>
            <person name="Viehrig K."/>
            <person name="Ye F."/>
            <person name="Su P."/>
            <person name="Kiefer A.F."/>
            <person name="Nichols A."/>
            <person name="Cepeda A.J."/>
            <person name="Yan W."/>
            <person name="Fan B."/>
            <person name="Jiang Y."/>
            <person name="Adhikari A."/>
            <person name="Zheng C.-J."/>
            <person name="Schuster L."/>
            <person name="Cowan T.M."/>
            <person name="Smanski M.J."/>
            <person name="Chevrette M.G."/>
            <person name="De Carvalho L.P.S."/>
            <person name="Shen B."/>
        </authorList>
    </citation>
    <scope>NUCLEOTIDE SEQUENCE [LARGE SCALE GENOMIC DNA]</scope>
    <source>
        <strain evidence="2 3">NPDC089932</strain>
    </source>
</reference>
<keyword evidence="1" id="KW-0732">Signal</keyword>
<dbReference type="EMBL" id="JBIVGG010000003">
    <property type="protein sequence ID" value="MFJ4078922.1"/>
    <property type="molecule type" value="Genomic_DNA"/>
</dbReference>
<feature type="chain" id="PRO_5046245271" description="Secreted protein" evidence="1">
    <location>
        <begin position="30"/>
        <end position="52"/>
    </location>
</feature>
<evidence type="ECO:0000256" key="1">
    <source>
        <dbReference type="SAM" id="SignalP"/>
    </source>
</evidence>
<dbReference type="Proteomes" id="UP001617511">
    <property type="component" value="Unassembled WGS sequence"/>
</dbReference>
<feature type="signal peptide" evidence="1">
    <location>
        <begin position="1"/>
        <end position="29"/>
    </location>
</feature>
<name>A0ABW8FA60_9ACTN</name>
<comment type="caution">
    <text evidence="2">The sequence shown here is derived from an EMBL/GenBank/DDBJ whole genome shotgun (WGS) entry which is preliminary data.</text>
</comment>
<accession>A0ABW8FA60</accession>
<evidence type="ECO:0000313" key="2">
    <source>
        <dbReference type="EMBL" id="MFJ4078922.1"/>
    </source>
</evidence>
<keyword evidence="3" id="KW-1185">Reference proteome</keyword>
<organism evidence="2 3">
    <name type="scientific">Streptomyces iakyrus</name>
    <dbReference type="NCBI Taxonomy" id="68219"/>
    <lineage>
        <taxon>Bacteria</taxon>
        <taxon>Bacillati</taxon>
        <taxon>Actinomycetota</taxon>
        <taxon>Actinomycetes</taxon>
        <taxon>Kitasatosporales</taxon>
        <taxon>Streptomycetaceae</taxon>
        <taxon>Streptomyces</taxon>
    </lineage>
</organism>
<evidence type="ECO:0008006" key="4">
    <source>
        <dbReference type="Google" id="ProtNLM"/>
    </source>
</evidence>
<dbReference type="RefSeq" id="WP_359631577.1">
    <property type="nucleotide sequence ID" value="NZ_JBEYEN010000003.1"/>
</dbReference>
<protein>
    <recommendedName>
        <fullName evidence="4">Secreted protein</fullName>
    </recommendedName>
</protein>
<sequence>MPALIRTRRLLFTSGLVAVALAMSGGAGGALPDGTFGAIQDVVVQEIQAVNR</sequence>
<evidence type="ECO:0000313" key="3">
    <source>
        <dbReference type="Proteomes" id="UP001617511"/>
    </source>
</evidence>
<gene>
    <name evidence="2" type="ORF">ACIP2Z_08220</name>
</gene>
<proteinExistence type="predicted"/>